<comment type="caution">
    <text evidence="1">The sequence shown here is derived from an EMBL/GenBank/DDBJ whole genome shotgun (WGS) entry which is preliminary data.</text>
</comment>
<dbReference type="RefSeq" id="WP_180100484.1">
    <property type="nucleotide sequence ID" value="NZ_CADIKR010000009.1"/>
</dbReference>
<evidence type="ECO:0000313" key="1">
    <source>
        <dbReference type="EMBL" id="CAB3917176.1"/>
    </source>
</evidence>
<evidence type="ECO:0000313" key="2">
    <source>
        <dbReference type="Proteomes" id="UP000507140"/>
    </source>
</evidence>
<reference evidence="1 2" key="1">
    <citation type="submission" date="2020-04" db="EMBL/GenBank/DDBJ databases">
        <authorList>
            <person name="De Canck E."/>
        </authorList>
    </citation>
    <scope>NUCLEOTIDE SEQUENCE [LARGE SCALE GENOMIC DNA]</scope>
    <source>
        <strain evidence="1 2">LMG 3415</strain>
    </source>
</reference>
<protein>
    <submittedName>
        <fullName evidence="1">Uncharacterized protein</fullName>
    </submittedName>
</protein>
<dbReference type="EMBL" id="CADIKR010000009">
    <property type="protein sequence ID" value="CAB3917176.1"/>
    <property type="molecule type" value="Genomic_DNA"/>
</dbReference>
<organism evidence="1 2">
    <name type="scientific">Achromobacter mucicolens</name>
    <dbReference type="NCBI Taxonomy" id="1389922"/>
    <lineage>
        <taxon>Bacteria</taxon>
        <taxon>Pseudomonadati</taxon>
        <taxon>Pseudomonadota</taxon>
        <taxon>Betaproteobacteria</taxon>
        <taxon>Burkholderiales</taxon>
        <taxon>Alcaligenaceae</taxon>
        <taxon>Achromobacter</taxon>
    </lineage>
</organism>
<proteinExistence type="predicted"/>
<accession>A0ABM8LKM9</accession>
<sequence>MKESSEGKICRVVRTDVGRLAGAPGAVVMRVEHLPLADVPPGEKPNVTVFILDQEQASTLDEQIMDSFARATTHSH</sequence>
<name>A0ABM8LKM9_9BURK</name>
<gene>
    <name evidence="1" type="ORF">LMG3415_05302</name>
</gene>
<dbReference type="Proteomes" id="UP000507140">
    <property type="component" value="Unassembled WGS sequence"/>
</dbReference>
<keyword evidence="2" id="KW-1185">Reference proteome</keyword>